<dbReference type="Gene3D" id="1.10.8.730">
    <property type="match status" value="1"/>
</dbReference>
<name>A0ABT8J2W2_9MICO</name>
<reference evidence="1" key="1">
    <citation type="submission" date="2023-03" db="EMBL/GenBank/DDBJ databases">
        <title>MT1 and MT2 Draft Genomes of Novel Species.</title>
        <authorList>
            <person name="Venkateswaran K."/>
        </authorList>
    </citation>
    <scope>NUCLEOTIDE SEQUENCE</scope>
    <source>
        <strain evidence="1">F6_8S_P_1A</strain>
    </source>
</reference>
<keyword evidence="1" id="KW-0067">ATP-binding</keyword>
<dbReference type="EMBL" id="JAROCB010000006">
    <property type="protein sequence ID" value="MDN4599400.1"/>
    <property type="molecule type" value="Genomic_DNA"/>
</dbReference>
<comment type="caution">
    <text evidence="1">The sequence shown here is derived from an EMBL/GenBank/DDBJ whole genome shotgun (WGS) entry which is preliminary data.</text>
</comment>
<sequence length="621" mass="67047">MERKFVGVVVPPRETRKQRKARERLIRELMAPDVVKKAASGPTESVPPAWGVRTPHSWWGPTCVNPMTHRATALTASTAYPFLNEVGLGHRGAWMGKLGSLSGGGDFVFDPYELYRQKLVTGTSMVWIGTVGTGKSAGAKAFACRMCTLGIKVAVASDPKGEWVAPALAMGGTVISLSPSGANRLNPLDEGPRDSRLSDEEWAALVLSRRRLTLTAIIPSLIHRDISPREHTALDVALVAAIAAPAGDTVTITDVYQQLTGTEDDQAREDGADIAHGLRRLVHGDLSGVFDGESTVKFDADSPFVVMDTSGFMGASATLLSVATTCVAAWLEAAVMDPAAGKRIVIYDEGWRMLRDEQMLLRMSEQWKLARQYGLCNLLIMHRITDLDMVGNAGSATRALAQGLLTDAEIRIVYRQEEDVLPATKEALGLTDAEVREVRSLAQGVGLWKIGKRPFIVRNYLTEDELETFKTSDRFEEFGSVAAAPAPAAAEPAEATGWTADAAEEEQHWDIEATGRHRVGAPPVAAPRPFIAPPLLKPATGWEAAEDEVSAAEEYREIELTGRRSEIIAAANRAKHADLTDDNFLHLAADCIAPEIHAQTTPGAFCTQCGVFRPAEALVAS</sequence>
<dbReference type="RefSeq" id="WP_301220739.1">
    <property type="nucleotide sequence ID" value="NZ_JAROCB010000006.1"/>
</dbReference>
<organism evidence="1 2">
    <name type="scientific">Leifsonia virtsii</name>
    <dbReference type="NCBI Taxonomy" id="3035915"/>
    <lineage>
        <taxon>Bacteria</taxon>
        <taxon>Bacillati</taxon>
        <taxon>Actinomycetota</taxon>
        <taxon>Actinomycetes</taxon>
        <taxon>Micrococcales</taxon>
        <taxon>Microbacteriaceae</taxon>
        <taxon>Leifsonia</taxon>
    </lineage>
</organism>
<gene>
    <name evidence="1" type="ORF">P5G59_19785</name>
</gene>
<dbReference type="Proteomes" id="UP001174210">
    <property type="component" value="Unassembled WGS sequence"/>
</dbReference>
<evidence type="ECO:0000313" key="1">
    <source>
        <dbReference type="EMBL" id="MDN4599400.1"/>
    </source>
</evidence>
<dbReference type="PANTHER" id="PTHR30121">
    <property type="entry name" value="UNCHARACTERIZED PROTEIN YJGR-RELATED"/>
    <property type="match status" value="1"/>
</dbReference>
<dbReference type="SUPFAM" id="SSF52540">
    <property type="entry name" value="P-loop containing nucleoside triphosphate hydrolases"/>
    <property type="match status" value="1"/>
</dbReference>
<accession>A0ABT8J2W2</accession>
<dbReference type="Gene3D" id="3.40.50.300">
    <property type="entry name" value="P-loop containing nucleotide triphosphate hydrolases"/>
    <property type="match status" value="1"/>
</dbReference>
<evidence type="ECO:0000313" key="2">
    <source>
        <dbReference type="Proteomes" id="UP001174210"/>
    </source>
</evidence>
<dbReference type="GO" id="GO:0005524">
    <property type="term" value="F:ATP binding"/>
    <property type="evidence" value="ECO:0007669"/>
    <property type="project" value="UniProtKB-KW"/>
</dbReference>
<protein>
    <submittedName>
        <fullName evidence="1">ATP-binding protein</fullName>
    </submittedName>
</protein>
<keyword evidence="2" id="KW-1185">Reference proteome</keyword>
<dbReference type="InterPro" id="IPR027417">
    <property type="entry name" value="P-loop_NTPase"/>
</dbReference>
<dbReference type="InterPro" id="IPR051162">
    <property type="entry name" value="T4SS_component"/>
</dbReference>
<keyword evidence="1" id="KW-0547">Nucleotide-binding</keyword>
<dbReference type="PANTHER" id="PTHR30121:SF11">
    <property type="entry name" value="AAA+ ATPASE DOMAIN-CONTAINING PROTEIN"/>
    <property type="match status" value="1"/>
</dbReference>
<proteinExistence type="predicted"/>